<accession>A0ABN8HTK0</accession>
<dbReference type="Proteomes" id="UP000837857">
    <property type="component" value="Chromosome 12"/>
</dbReference>
<sequence>MEGSGKTKPDQVLNIWGAKRKKNCAQCYRNLRRTLSSKEARKRVKKTRPVRNRCNRSFCEHCFNESHNIVN</sequence>
<name>A0ABN8HTK0_9NEOP</name>
<protein>
    <submittedName>
        <fullName evidence="1">Uncharacterized protein</fullName>
    </submittedName>
</protein>
<organism evidence="1 2">
    <name type="scientific">Iphiclides podalirius</name>
    <name type="common">scarce swallowtail</name>
    <dbReference type="NCBI Taxonomy" id="110791"/>
    <lineage>
        <taxon>Eukaryota</taxon>
        <taxon>Metazoa</taxon>
        <taxon>Ecdysozoa</taxon>
        <taxon>Arthropoda</taxon>
        <taxon>Hexapoda</taxon>
        <taxon>Insecta</taxon>
        <taxon>Pterygota</taxon>
        <taxon>Neoptera</taxon>
        <taxon>Endopterygota</taxon>
        <taxon>Lepidoptera</taxon>
        <taxon>Glossata</taxon>
        <taxon>Ditrysia</taxon>
        <taxon>Papilionoidea</taxon>
        <taxon>Papilionidae</taxon>
        <taxon>Papilioninae</taxon>
        <taxon>Iphiclides</taxon>
    </lineage>
</organism>
<keyword evidence="2" id="KW-1185">Reference proteome</keyword>
<evidence type="ECO:0000313" key="2">
    <source>
        <dbReference type="Proteomes" id="UP000837857"/>
    </source>
</evidence>
<feature type="non-terminal residue" evidence="1">
    <location>
        <position position="71"/>
    </location>
</feature>
<gene>
    <name evidence="1" type="ORF">IPOD504_LOCUS2402</name>
</gene>
<proteinExistence type="predicted"/>
<evidence type="ECO:0000313" key="1">
    <source>
        <dbReference type="EMBL" id="CAH2040238.1"/>
    </source>
</evidence>
<reference evidence="1" key="1">
    <citation type="submission" date="2022-03" db="EMBL/GenBank/DDBJ databases">
        <authorList>
            <person name="Martin H S."/>
        </authorList>
    </citation>
    <scope>NUCLEOTIDE SEQUENCE</scope>
</reference>
<dbReference type="EMBL" id="OW152824">
    <property type="protein sequence ID" value="CAH2040238.1"/>
    <property type="molecule type" value="Genomic_DNA"/>
</dbReference>